<name>A0A255XK61_9PROT</name>
<sequence>MSLSLTVTGLTKRFRGLLAVSDVSFTVPAGKIVALIGPNGAGKTTCFNLIAGVFPPDSGSVTLGGRDVTGFRPDQMCAAGIGRTFQIVKPFAGLSVLENVLVGALHREKRVPAARANALAVLELLGLDPQAHKLAGSLTLPDRKRLEVAKALATQPQLLLLDEVMAGLRPTETDAMVATLRDLNARTGITILLIEHVMRAVMALAEQVIVLDQGRKLAEGTPAQVTNDPRVIETYLGHDIPEGAAP</sequence>
<proteinExistence type="predicted"/>
<comment type="caution">
    <text evidence="5">The sequence shown here is derived from an EMBL/GenBank/DDBJ whole genome shotgun (WGS) entry which is preliminary data.</text>
</comment>
<organism evidence="5 6">
    <name type="scientific">Elstera cyanobacteriorum</name>
    <dbReference type="NCBI Taxonomy" id="2022747"/>
    <lineage>
        <taxon>Bacteria</taxon>
        <taxon>Pseudomonadati</taxon>
        <taxon>Pseudomonadota</taxon>
        <taxon>Alphaproteobacteria</taxon>
        <taxon>Rhodospirillales</taxon>
        <taxon>Rhodospirillaceae</taxon>
        <taxon>Elstera</taxon>
    </lineage>
</organism>
<dbReference type="SUPFAM" id="SSF52540">
    <property type="entry name" value="P-loop containing nucleoside triphosphate hydrolases"/>
    <property type="match status" value="1"/>
</dbReference>
<protein>
    <submittedName>
        <fullName evidence="5">ABC transporter ATP-binding protein</fullName>
    </submittedName>
</protein>
<evidence type="ECO:0000256" key="3">
    <source>
        <dbReference type="ARBA" id="ARBA00022840"/>
    </source>
</evidence>
<dbReference type="GO" id="GO:0016887">
    <property type="term" value="F:ATP hydrolysis activity"/>
    <property type="evidence" value="ECO:0007669"/>
    <property type="project" value="InterPro"/>
</dbReference>
<dbReference type="InterPro" id="IPR003439">
    <property type="entry name" value="ABC_transporter-like_ATP-bd"/>
</dbReference>
<dbReference type="GO" id="GO:0015192">
    <property type="term" value="F:L-phenylalanine transmembrane transporter activity"/>
    <property type="evidence" value="ECO:0007669"/>
    <property type="project" value="TreeGrafter"/>
</dbReference>
<dbReference type="GO" id="GO:0005304">
    <property type="term" value="F:L-valine transmembrane transporter activity"/>
    <property type="evidence" value="ECO:0007669"/>
    <property type="project" value="TreeGrafter"/>
</dbReference>
<dbReference type="SMART" id="SM00382">
    <property type="entry name" value="AAA"/>
    <property type="match status" value="1"/>
</dbReference>
<dbReference type="InterPro" id="IPR032823">
    <property type="entry name" value="BCA_ABC_TP_C"/>
</dbReference>
<dbReference type="GO" id="GO:0042941">
    <property type="term" value="P:D-alanine transmembrane transport"/>
    <property type="evidence" value="ECO:0007669"/>
    <property type="project" value="TreeGrafter"/>
</dbReference>
<gene>
    <name evidence="5" type="ORF">CHR90_17725</name>
</gene>
<dbReference type="CDD" id="cd03219">
    <property type="entry name" value="ABC_Mj1267_LivG_branched"/>
    <property type="match status" value="1"/>
</dbReference>
<dbReference type="InterPro" id="IPR051120">
    <property type="entry name" value="ABC_AA/LPS_Transport"/>
</dbReference>
<dbReference type="OrthoDB" id="9779872at2"/>
<evidence type="ECO:0000259" key="4">
    <source>
        <dbReference type="PROSITE" id="PS50893"/>
    </source>
</evidence>
<keyword evidence="6" id="KW-1185">Reference proteome</keyword>
<dbReference type="Pfam" id="PF00005">
    <property type="entry name" value="ABC_tran"/>
    <property type="match status" value="1"/>
</dbReference>
<dbReference type="PROSITE" id="PS50893">
    <property type="entry name" value="ABC_TRANSPORTER_2"/>
    <property type="match status" value="1"/>
</dbReference>
<dbReference type="GO" id="GO:1903805">
    <property type="term" value="P:L-valine import across plasma membrane"/>
    <property type="evidence" value="ECO:0007669"/>
    <property type="project" value="TreeGrafter"/>
</dbReference>
<dbReference type="FunFam" id="3.40.50.300:FF:000421">
    <property type="entry name" value="Branched-chain amino acid ABC transporter ATP-binding protein"/>
    <property type="match status" value="1"/>
</dbReference>
<dbReference type="AlphaFoldDB" id="A0A255XK61"/>
<dbReference type="Pfam" id="PF12399">
    <property type="entry name" value="BCA_ABC_TP_C"/>
    <property type="match status" value="1"/>
</dbReference>
<evidence type="ECO:0000256" key="2">
    <source>
        <dbReference type="ARBA" id="ARBA00022741"/>
    </source>
</evidence>
<evidence type="ECO:0000313" key="5">
    <source>
        <dbReference type="EMBL" id="OYQ16815.1"/>
    </source>
</evidence>
<feature type="domain" description="ABC transporter" evidence="4">
    <location>
        <begin position="5"/>
        <end position="238"/>
    </location>
</feature>
<accession>A0A255XK61</accession>
<keyword evidence="2" id="KW-0547">Nucleotide-binding</keyword>
<dbReference type="PANTHER" id="PTHR45772">
    <property type="entry name" value="CONSERVED COMPONENT OF ABC TRANSPORTER FOR NATURAL AMINO ACIDS-RELATED"/>
    <property type="match status" value="1"/>
</dbReference>
<dbReference type="InterPro" id="IPR027417">
    <property type="entry name" value="P-loop_NTPase"/>
</dbReference>
<dbReference type="Gene3D" id="3.40.50.300">
    <property type="entry name" value="P-loop containing nucleotide triphosphate hydrolases"/>
    <property type="match status" value="1"/>
</dbReference>
<keyword evidence="3 5" id="KW-0067">ATP-binding</keyword>
<keyword evidence="1" id="KW-0813">Transport</keyword>
<dbReference type="GO" id="GO:1903806">
    <property type="term" value="P:L-isoleucine import across plasma membrane"/>
    <property type="evidence" value="ECO:0007669"/>
    <property type="project" value="TreeGrafter"/>
</dbReference>
<dbReference type="GO" id="GO:0015808">
    <property type="term" value="P:L-alanine transport"/>
    <property type="evidence" value="ECO:0007669"/>
    <property type="project" value="TreeGrafter"/>
</dbReference>
<dbReference type="PANTHER" id="PTHR45772:SF7">
    <property type="entry name" value="AMINO ACID ABC TRANSPORTER ATP-BINDING PROTEIN"/>
    <property type="match status" value="1"/>
</dbReference>
<dbReference type="GO" id="GO:0015188">
    <property type="term" value="F:L-isoleucine transmembrane transporter activity"/>
    <property type="evidence" value="ECO:0007669"/>
    <property type="project" value="TreeGrafter"/>
</dbReference>
<evidence type="ECO:0000256" key="1">
    <source>
        <dbReference type="ARBA" id="ARBA00022448"/>
    </source>
</evidence>
<dbReference type="EMBL" id="NOXS01000035">
    <property type="protein sequence ID" value="OYQ16815.1"/>
    <property type="molecule type" value="Genomic_DNA"/>
</dbReference>
<dbReference type="Proteomes" id="UP000216361">
    <property type="component" value="Unassembled WGS sequence"/>
</dbReference>
<evidence type="ECO:0000313" key="6">
    <source>
        <dbReference type="Proteomes" id="UP000216361"/>
    </source>
</evidence>
<dbReference type="InterPro" id="IPR003593">
    <property type="entry name" value="AAA+_ATPase"/>
</dbReference>
<dbReference type="GO" id="GO:0005524">
    <property type="term" value="F:ATP binding"/>
    <property type="evidence" value="ECO:0007669"/>
    <property type="project" value="UniProtKB-KW"/>
</dbReference>
<reference evidence="5 6" key="1">
    <citation type="submission" date="2017-07" db="EMBL/GenBank/DDBJ databases">
        <title>Elstera cyanobacteriorum sp. nov., a novel bacterium isolated from cyanobacterial aggregates in a eutrophic lake.</title>
        <authorList>
            <person name="Cai H."/>
        </authorList>
    </citation>
    <scope>NUCLEOTIDE SEQUENCE [LARGE SCALE GENOMIC DNA]</scope>
    <source>
        <strain evidence="5 6">TH019</strain>
    </source>
</reference>
<dbReference type="RefSeq" id="WP_094410453.1">
    <property type="nucleotide sequence ID" value="NZ_BMJZ01000003.1"/>
</dbReference>
<dbReference type="GO" id="GO:0005886">
    <property type="term" value="C:plasma membrane"/>
    <property type="evidence" value="ECO:0007669"/>
    <property type="project" value="TreeGrafter"/>
</dbReference>